<name>A0A1I1KRX6_NATHA</name>
<feature type="transmembrane region" description="Helical" evidence="1">
    <location>
        <begin position="6"/>
        <end position="23"/>
    </location>
</feature>
<accession>A0A1I1KRX6</accession>
<dbReference type="EMBL" id="FOKW01000012">
    <property type="protein sequence ID" value="SFC61448.1"/>
    <property type="molecule type" value="Genomic_DNA"/>
</dbReference>
<evidence type="ECO:0000313" key="3">
    <source>
        <dbReference type="Proteomes" id="UP000199161"/>
    </source>
</evidence>
<sequence>MAPIEILLSALFVVFGVLWYLIYARSNTRRKGPSHSIERRENRVLLDRIKADFGPLFEYRRSVRFE</sequence>
<evidence type="ECO:0000313" key="2">
    <source>
        <dbReference type="EMBL" id="SFC61448.1"/>
    </source>
</evidence>
<reference evidence="3" key="1">
    <citation type="submission" date="2016-10" db="EMBL/GenBank/DDBJ databases">
        <authorList>
            <person name="Varghese N."/>
            <person name="Submissions S."/>
        </authorList>
    </citation>
    <scope>NUCLEOTIDE SEQUENCE [LARGE SCALE GENOMIC DNA]</scope>
    <source>
        <strain evidence="3">DSM 13078</strain>
    </source>
</reference>
<keyword evidence="3" id="KW-1185">Reference proteome</keyword>
<keyword evidence="1" id="KW-0472">Membrane</keyword>
<organism evidence="2 3">
    <name type="scientific">Natronobacterium haloterrestre</name>
    <name type="common">Halobiforma haloterrestris</name>
    <dbReference type="NCBI Taxonomy" id="148448"/>
    <lineage>
        <taxon>Archaea</taxon>
        <taxon>Methanobacteriati</taxon>
        <taxon>Methanobacteriota</taxon>
        <taxon>Stenosarchaea group</taxon>
        <taxon>Halobacteria</taxon>
        <taxon>Halobacteriales</taxon>
        <taxon>Natrialbaceae</taxon>
        <taxon>Natronobacterium</taxon>
    </lineage>
</organism>
<dbReference type="Proteomes" id="UP000199161">
    <property type="component" value="Unassembled WGS sequence"/>
</dbReference>
<dbReference type="AlphaFoldDB" id="A0A1I1KRX6"/>
<protein>
    <submittedName>
        <fullName evidence="2">Uncharacterized protein</fullName>
    </submittedName>
</protein>
<keyword evidence="1" id="KW-1133">Transmembrane helix</keyword>
<evidence type="ECO:0000256" key="1">
    <source>
        <dbReference type="SAM" id="Phobius"/>
    </source>
</evidence>
<proteinExistence type="predicted"/>
<gene>
    <name evidence="2" type="ORF">SAMN05444422_11221</name>
</gene>
<keyword evidence="1" id="KW-0812">Transmembrane</keyword>